<dbReference type="Pfam" id="PF00034">
    <property type="entry name" value="Cytochrom_C"/>
    <property type="match status" value="2"/>
</dbReference>
<feature type="domain" description="Cytochrome c" evidence="14">
    <location>
        <begin position="17"/>
        <end position="120"/>
    </location>
</feature>
<evidence type="ECO:0000313" key="15">
    <source>
        <dbReference type="EMBL" id="SPJ35163.1"/>
    </source>
</evidence>
<evidence type="ECO:0000313" key="16">
    <source>
        <dbReference type="Proteomes" id="UP000244934"/>
    </source>
</evidence>
<feature type="compositionally biased region" description="Basic and acidic residues" evidence="13">
    <location>
        <begin position="291"/>
        <end position="302"/>
    </location>
</feature>
<evidence type="ECO:0000256" key="11">
    <source>
        <dbReference type="PIRSR" id="PIRSR000018-50"/>
    </source>
</evidence>
<evidence type="ECO:0000256" key="12">
    <source>
        <dbReference type="PIRSR" id="PIRSR000018-51"/>
    </source>
</evidence>
<dbReference type="EMBL" id="ONZI01000004">
    <property type="protein sequence ID" value="SPJ35163.1"/>
    <property type="molecule type" value="Genomic_DNA"/>
</dbReference>
<dbReference type="InterPro" id="IPR008168">
    <property type="entry name" value="Cyt_C_IC"/>
</dbReference>
<feature type="binding site" description="covalent" evidence="11">
    <location>
        <position position="31"/>
    </location>
    <ligand>
        <name>heme c</name>
        <dbReference type="ChEBI" id="CHEBI:61717"/>
        <label>1</label>
    </ligand>
</feature>
<protein>
    <submittedName>
        <fullName evidence="15">Alcohol dehydrogenase cytochrome c subunit</fullName>
    </submittedName>
</protein>
<dbReference type="GO" id="GO:0005506">
    <property type="term" value="F:iron ion binding"/>
    <property type="evidence" value="ECO:0007669"/>
    <property type="project" value="InterPro"/>
</dbReference>
<keyword evidence="3" id="KW-1003">Cell membrane</keyword>
<proteinExistence type="predicted"/>
<dbReference type="InterPro" id="IPR014353">
    <property type="entry name" value="Membr-bd_ADH_cyt_c"/>
</dbReference>
<dbReference type="GO" id="GO:0009055">
    <property type="term" value="F:electron transfer activity"/>
    <property type="evidence" value="ECO:0007669"/>
    <property type="project" value="InterPro"/>
</dbReference>
<dbReference type="PROSITE" id="PS51007">
    <property type="entry name" value="CYTC"/>
    <property type="match status" value="3"/>
</dbReference>
<keyword evidence="10" id="KW-0472">Membrane</keyword>
<organism evidence="15 16">
    <name type="scientific">Kushneria phyllosphaerae</name>
    <dbReference type="NCBI Taxonomy" id="2100822"/>
    <lineage>
        <taxon>Bacteria</taxon>
        <taxon>Pseudomonadati</taxon>
        <taxon>Pseudomonadota</taxon>
        <taxon>Gammaproteobacteria</taxon>
        <taxon>Oceanospirillales</taxon>
        <taxon>Halomonadaceae</taxon>
        <taxon>Kushneria</taxon>
    </lineage>
</organism>
<evidence type="ECO:0000256" key="4">
    <source>
        <dbReference type="ARBA" id="ARBA00022617"/>
    </source>
</evidence>
<evidence type="ECO:0000256" key="1">
    <source>
        <dbReference type="ARBA" id="ARBA00004236"/>
    </source>
</evidence>
<keyword evidence="8" id="KW-0249">Electron transport</keyword>
<keyword evidence="5 12" id="KW-0479">Metal-binding</keyword>
<keyword evidence="16" id="KW-1185">Reference proteome</keyword>
<accession>A0A2R8CQU4</accession>
<evidence type="ECO:0000256" key="2">
    <source>
        <dbReference type="ARBA" id="ARBA00022448"/>
    </source>
</evidence>
<dbReference type="InterPro" id="IPR051459">
    <property type="entry name" value="Cytochrome_c-type_DH"/>
</dbReference>
<dbReference type="Proteomes" id="UP000244934">
    <property type="component" value="Unassembled WGS sequence"/>
</dbReference>
<comment type="cofactor">
    <cofactor evidence="11">
        <name>heme c</name>
        <dbReference type="ChEBI" id="CHEBI:61717"/>
    </cofactor>
    <text evidence="11">Binds 3 heme c groups covalently per subunit.</text>
</comment>
<feature type="binding site" description="covalent" evidence="11">
    <location>
        <position position="324"/>
    </location>
    <ligand>
        <name>heme c</name>
        <dbReference type="ChEBI" id="CHEBI:61717"/>
        <label>3</label>
    </ligand>
</feature>
<keyword evidence="9 12" id="KW-0408">Iron</keyword>
<name>A0A2R8CQU4_9GAMM</name>
<keyword evidence="7" id="KW-0677">Repeat</keyword>
<feature type="region of interest" description="Disordered" evidence="13">
    <location>
        <begin position="281"/>
        <end position="302"/>
    </location>
</feature>
<evidence type="ECO:0000256" key="8">
    <source>
        <dbReference type="ARBA" id="ARBA00022982"/>
    </source>
</evidence>
<feature type="region of interest" description="Disordered" evidence="13">
    <location>
        <begin position="416"/>
        <end position="440"/>
    </location>
</feature>
<dbReference type="PANTHER" id="PTHR35008">
    <property type="entry name" value="BLL4482 PROTEIN-RELATED"/>
    <property type="match status" value="1"/>
</dbReference>
<evidence type="ECO:0000256" key="6">
    <source>
        <dbReference type="ARBA" id="ARBA00022729"/>
    </source>
</evidence>
<feature type="binding site" description="covalent" evidence="11">
    <location>
        <position position="181"/>
    </location>
    <ligand>
        <name>heme c</name>
        <dbReference type="ChEBI" id="CHEBI:61717"/>
        <label>2</label>
    </ligand>
</feature>
<dbReference type="SUPFAM" id="SSF46626">
    <property type="entry name" value="Cytochrome c"/>
    <property type="match status" value="3"/>
</dbReference>
<dbReference type="GO" id="GO:0005886">
    <property type="term" value="C:plasma membrane"/>
    <property type="evidence" value="ECO:0007669"/>
    <property type="project" value="UniProtKB-SubCell"/>
</dbReference>
<keyword evidence="6" id="KW-0732">Signal</keyword>
<keyword evidence="4 11" id="KW-0349">Heme</keyword>
<sequence length="440" mass="46756">MASQASQASQAFSADDDTVERGAYLARAGDCVACHSTEDGKSFAGGLAIESPFGTIYSTNITPDKEHGIGNYTEAEFAAALREGKRADGANLYPAMPYPSYARLTDDDVHALYTYFMEGVAPVADNAPETDLSFPFNQRWGITAWNWLFADADTFTPDTSADAKIERGRYLVEGLGHCGSCHTPRGLAQQEKGLDDGSDSYLSGADLNDWWAPSLRGGDGGDGRGIEGWSAPEIAEYLKTGRNVHATVGGEMTSVVAHSTSHLTDEDLTGIALYLKSLPANPAGEKATTSDQRREASEKTDAHLTAAKDLSEGERLYLDNCSACHLNDGKGAERVFPAIDGNSLVNADNPTGLIHTILAGATPPATPAIPAQLPMPGFGWRLSDDEVATLATFVRGAWGNDGDAVTADQVDKVRKTLKPSALNRAPDANGSLNHEDRDTQ</sequence>
<evidence type="ECO:0000256" key="9">
    <source>
        <dbReference type="ARBA" id="ARBA00023004"/>
    </source>
</evidence>
<feature type="binding site" description="axial binding residue" evidence="12">
    <location>
        <position position="35"/>
    </location>
    <ligand>
        <name>heme c</name>
        <dbReference type="ChEBI" id="CHEBI:61717"/>
        <label>1</label>
    </ligand>
    <ligandPart>
        <name>Fe</name>
        <dbReference type="ChEBI" id="CHEBI:18248"/>
    </ligandPart>
</feature>
<feature type="binding site" description="axial binding residue" evidence="12">
    <location>
        <position position="182"/>
    </location>
    <ligand>
        <name>heme c</name>
        <dbReference type="ChEBI" id="CHEBI:61717"/>
        <label>2</label>
    </ligand>
    <ligandPart>
        <name>Fe</name>
        <dbReference type="ChEBI" id="CHEBI:18248"/>
    </ligandPart>
</feature>
<evidence type="ECO:0000256" key="13">
    <source>
        <dbReference type="SAM" id="MobiDB-lite"/>
    </source>
</evidence>
<evidence type="ECO:0000256" key="7">
    <source>
        <dbReference type="ARBA" id="ARBA00022737"/>
    </source>
</evidence>
<feature type="binding site" description="covalent" evidence="11">
    <location>
        <position position="34"/>
    </location>
    <ligand>
        <name>heme c</name>
        <dbReference type="ChEBI" id="CHEBI:61717"/>
        <label>1</label>
    </ligand>
</feature>
<dbReference type="Gene3D" id="1.10.760.10">
    <property type="entry name" value="Cytochrome c-like domain"/>
    <property type="match status" value="3"/>
</dbReference>
<dbReference type="GO" id="GO:0020037">
    <property type="term" value="F:heme binding"/>
    <property type="evidence" value="ECO:0007669"/>
    <property type="project" value="InterPro"/>
</dbReference>
<comment type="subcellular location">
    <subcellularLocation>
        <location evidence="1">Cell membrane</location>
    </subcellularLocation>
</comment>
<dbReference type="AlphaFoldDB" id="A0A2R8CQU4"/>
<keyword evidence="2" id="KW-0813">Transport</keyword>
<dbReference type="InterPro" id="IPR009056">
    <property type="entry name" value="Cyt_c-like_dom"/>
</dbReference>
<feature type="binding site" description="covalent" evidence="11">
    <location>
        <position position="321"/>
    </location>
    <ligand>
        <name>heme c</name>
        <dbReference type="ChEBI" id="CHEBI:61717"/>
        <label>3</label>
    </ligand>
</feature>
<gene>
    <name evidence="15" type="primary">adhB</name>
    <name evidence="15" type="ORF">KSP9073_03218</name>
</gene>
<dbReference type="PANTHER" id="PTHR35008:SF8">
    <property type="entry name" value="ALCOHOL DEHYDROGENASE CYTOCHROME C SUBUNIT"/>
    <property type="match status" value="1"/>
</dbReference>
<evidence type="ECO:0000256" key="10">
    <source>
        <dbReference type="ARBA" id="ARBA00023136"/>
    </source>
</evidence>
<dbReference type="PIRSF" id="PIRSF000018">
    <property type="entry name" value="Mb_ADH_cyt_c"/>
    <property type="match status" value="1"/>
</dbReference>
<dbReference type="OrthoDB" id="6073217at2"/>
<feature type="domain" description="Cytochrome c" evidence="14">
    <location>
        <begin position="308"/>
        <end position="398"/>
    </location>
</feature>
<feature type="binding site" description="covalent" evidence="11">
    <location>
        <position position="178"/>
    </location>
    <ligand>
        <name>heme c</name>
        <dbReference type="ChEBI" id="CHEBI:61717"/>
        <label>2</label>
    </ligand>
</feature>
<dbReference type="GO" id="GO:0016614">
    <property type="term" value="F:oxidoreductase activity, acting on CH-OH group of donors"/>
    <property type="evidence" value="ECO:0007669"/>
    <property type="project" value="InterPro"/>
</dbReference>
<evidence type="ECO:0000256" key="3">
    <source>
        <dbReference type="ARBA" id="ARBA00022475"/>
    </source>
</evidence>
<feature type="binding site" description="axial binding residue" evidence="12">
    <location>
        <position position="325"/>
    </location>
    <ligand>
        <name>heme c</name>
        <dbReference type="ChEBI" id="CHEBI:61717"/>
        <label>3</label>
    </ligand>
    <ligandPart>
        <name>Fe</name>
        <dbReference type="ChEBI" id="CHEBI:18248"/>
    </ligandPart>
</feature>
<evidence type="ECO:0000256" key="5">
    <source>
        <dbReference type="ARBA" id="ARBA00022723"/>
    </source>
</evidence>
<feature type="domain" description="Cytochrome c" evidence="14">
    <location>
        <begin position="163"/>
        <end position="279"/>
    </location>
</feature>
<dbReference type="InterPro" id="IPR036909">
    <property type="entry name" value="Cyt_c-like_dom_sf"/>
</dbReference>
<reference evidence="16" key="1">
    <citation type="submission" date="2018-03" db="EMBL/GenBank/DDBJ databases">
        <authorList>
            <person name="Navarro De La Torre S."/>
        </authorList>
    </citation>
    <scope>NUCLEOTIDE SEQUENCE [LARGE SCALE GENOMIC DNA]</scope>
    <source>
        <strain evidence="16">EAod3</strain>
    </source>
</reference>
<evidence type="ECO:0000259" key="14">
    <source>
        <dbReference type="PROSITE" id="PS51007"/>
    </source>
</evidence>
<dbReference type="PRINTS" id="PR00605">
    <property type="entry name" value="CYTCHROMECIC"/>
</dbReference>